<dbReference type="PROSITE" id="PS51782">
    <property type="entry name" value="LYSM"/>
    <property type="match status" value="1"/>
</dbReference>
<evidence type="ECO:0000313" key="3">
    <source>
        <dbReference type="Proteomes" id="UP001348397"/>
    </source>
</evidence>
<dbReference type="Proteomes" id="UP001348397">
    <property type="component" value="Unassembled WGS sequence"/>
</dbReference>
<dbReference type="CDD" id="cd00118">
    <property type="entry name" value="LysM"/>
    <property type="match status" value="1"/>
</dbReference>
<keyword evidence="3" id="KW-1185">Reference proteome</keyword>
<dbReference type="InterPro" id="IPR018392">
    <property type="entry name" value="LysM"/>
</dbReference>
<organism evidence="2 3">
    <name type="scientific">Chryseobacterium salviniae</name>
    <dbReference type="NCBI Taxonomy" id="3101750"/>
    <lineage>
        <taxon>Bacteria</taxon>
        <taxon>Pseudomonadati</taxon>
        <taxon>Bacteroidota</taxon>
        <taxon>Flavobacteriia</taxon>
        <taxon>Flavobacteriales</taxon>
        <taxon>Weeksellaceae</taxon>
        <taxon>Chryseobacterium group</taxon>
        <taxon>Chryseobacterium</taxon>
    </lineage>
</organism>
<gene>
    <name evidence="2" type="ORF">SOP96_00500</name>
</gene>
<proteinExistence type="predicted"/>
<evidence type="ECO:0000259" key="1">
    <source>
        <dbReference type="PROSITE" id="PS51782"/>
    </source>
</evidence>
<sequence>MSFFIKTHIVQKGETIDDIVSKYDIPDAEILRYFHNHHAPENSSHIGSVVFTEQEIFIPQKQDVQKILESQKKLREDRSERKENHLKNKILYPDFLAIKNHYQVKISNYKDPGSPDVFSFDAQLRYMNQSEQNSPLFYYKKENYLINDEKPHTKLGDLATEAIQFLYPLEFSLEKNIAKPYSIKNLKEIRTRWEKTKDRVFSSYSDAYSLKYIKMMDEAMNEGLSNYILNDLFLQFFFSPYVNYKNGNYEGERNFHTYRILYQDTMQMQITADEIHIEQQAYCTDPRTPQQILDKWIPDEEDMQEESDNTLESYIKGAYILDKNYKILKKANIELQTNFYEEETIQIEINIIER</sequence>
<dbReference type="EMBL" id="JAYLAA010000001">
    <property type="protein sequence ID" value="MEC3874190.1"/>
    <property type="molecule type" value="Genomic_DNA"/>
</dbReference>
<name>A0ABU6HMA6_9FLAO</name>
<comment type="caution">
    <text evidence="2">The sequence shown here is derived from an EMBL/GenBank/DDBJ whole genome shotgun (WGS) entry which is preliminary data.</text>
</comment>
<evidence type="ECO:0000313" key="2">
    <source>
        <dbReference type="EMBL" id="MEC3874190.1"/>
    </source>
</evidence>
<protein>
    <submittedName>
        <fullName evidence="2">LysM domain-containing protein</fullName>
    </submittedName>
</protein>
<feature type="domain" description="LysM" evidence="1">
    <location>
        <begin position="6"/>
        <end position="58"/>
    </location>
</feature>
<reference evidence="2 3" key="1">
    <citation type="submission" date="2024-01" db="EMBL/GenBank/DDBJ databases">
        <title>Chryseobacterium sp. T9W2-O.</title>
        <authorList>
            <person name="Maltman C."/>
        </authorList>
    </citation>
    <scope>NUCLEOTIDE SEQUENCE [LARGE SCALE GENOMIC DNA]</scope>
    <source>
        <strain evidence="2 3">T9W2-O</strain>
    </source>
</reference>
<accession>A0ABU6HMA6</accession>